<dbReference type="Pfam" id="PF02902">
    <property type="entry name" value="Peptidase_C48"/>
    <property type="match status" value="1"/>
</dbReference>
<dbReference type="OrthoDB" id="3253684at2759"/>
<dbReference type="STRING" id="436010.A0A166MUW0"/>
<dbReference type="Gene3D" id="3.40.395.10">
    <property type="entry name" value="Adenoviral Proteinase, Chain A"/>
    <property type="match status" value="1"/>
</dbReference>
<dbReference type="PANTHER" id="PTHR33096">
    <property type="entry name" value="CXC2 DOMAIN-CONTAINING PROTEIN"/>
    <property type="match status" value="1"/>
</dbReference>
<dbReference type="SUPFAM" id="SSF54001">
    <property type="entry name" value="Cysteine proteinases"/>
    <property type="match status" value="1"/>
</dbReference>
<dbReference type="Proteomes" id="UP000076532">
    <property type="component" value="Unassembled WGS sequence"/>
</dbReference>
<evidence type="ECO:0000256" key="1">
    <source>
        <dbReference type="ARBA" id="ARBA00005234"/>
    </source>
</evidence>
<evidence type="ECO:0000256" key="2">
    <source>
        <dbReference type="ARBA" id="ARBA00022670"/>
    </source>
</evidence>
<evidence type="ECO:0000256" key="3">
    <source>
        <dbReference type="ARBA" id="ARBA00022801"/>
    </source>
</evidence>
<dbReference type="Pfam" id="PF18758">
    <property type="entry name" value="KDZ"/>
    <property type="match status" value="1"/>
</dbReference>
<evidence type="ECO:0000313" key="5">
    <source>
        <dbReference type="EMBL" id="KZP24340.1"/>
    </source>
</evidence>
<dbReference type="PROSITE" id="PS50600">
    <property type="entry name" value="ULP_PROTEASE"/>
    <property type="match status" value="1"/>
</dbReference>
<dbReference type="InterPro" id="IPR040521">
    <property type="entry name" value="KDZ"/>
</dbReference>
<keyword evidence="3" id="KW-0378">Hydrolase</keyword>
<dbReference type="InterPro" id="IPR003653">
    <property type="entry name" value="Peptidase_C48_C"/>
</dbReference>
<feature type="domain" description="Ubiquitin-like protease family profile" evidence="4">
    <location>
        <begin position="936"/>
        <end position="1118"/>
    </location>
</feature>
<feature type="non-terminal residue" evidence="5">
    <location>
        <position position="1143"/>
    </location>
</feature>
<comment type="similarity">
    <text evidence="1">Belongs to the peptidase C48 family.</text>
</comment>
<reference evidence="5 6" key="1">
    <citation type="journal article" date="2016" name="Mol. Biol. Evol.">
        <title>Comparative Genomics of Early-Diverging Mushroom-Forming Fungi Provides Insights into the Origins of Lignocellulose Decay Capabilities.</title>
        <authorList>
            <person name="Nagy L.G."/>
            <person name="Riley R."/>
            <person name="Tritt A."/>
            <person name="Adam C."/>
            <person name="Daum C."/>
            <person name="Floudas D."/>
            <person name="Sun H."/>
            <person name="Yadav J.S."/>
            <person name="Pangilinan J."/>
            <person name="Larsson K.H."/>
            <person name="Matsuura K."/>
            <person name="Barry K."/>
            <person name="Labutti K."/>
            <person name="Kuo R."/>
            <person name="Ohm R.A."/>
            <person name="Bhattacharya S.S."/>
            <person name="Shirouzu T."/>
            <person name="Yoshinaga Y."/>
            <person name="Martin F.M."/>
            <person name="Grigoriev I.V."/>
            <person name="Hibbett D.S."/>
        </authorList>
    </citation>
    <scope>NUCLEOTIDE SEQUENCE [LARGE SCALE GENOMIC DNA]</scope>
    <source>
        <strain evidence="5 6">CBS 109695</strain>
    </source>
</reference>
<dbReference type="InterPro" id="IPR038765">
    <property type="entry name" value="Papain-like_cys_pep_sf"/>
</dbReference>
<feature type="non-terminal residue" evidence="5">
    <location>
        <position position="1"/>
    </location>
</feature>
<name>A0A166MUW0_9AGAM</name>
<dbReference type="AlphaFoldDB" id="A0A166MUW0"/>
<dbReference type="EMBL" id="KV417526">
    <property type="protein sequence ID" value="KZP24340.1"/>
    <property type="molecule type" value="Genomic_DNA"/>
</dbReference>
<evidence type="ECO:0000313" key="6">
    <source>
        <dbReference type="Proteomes" id="UP000076532"/>
    </source>
</evidence>
<dbReference type="GO" id="GO:0008234">
    <property type="term" value="F:cysteine-type peptidase activity"/>
    <property type="evidence" value="ECO:0007669"/>
    <property type="project" value="InterPro"/>
</dbReference>
<organism evidence="5 6">
    <name type="scientific">Athelia psychrophila</name>
    <dbReference type="NCBI Taxonomy" id="1759441"/>
    <lineage>
        <taxon>Eukaryota</taxon>
        <taxon>Fungi</taxon>
        <taxon>Dikarya</taxon>
        <taxon>Basidiomycota</taxon>
        <taxon>Agaricomycotina</taxon>
        <taxon>Agaricomycetes</taxon>
        <taxon>Agaricomycetidae</taxon>
        <taxon>Atheliales</taxon>
        <taxon>Atheliaceae</taxon>
        <taxon>Athelia</taxon>
    </lineage>
</organism>
<dbReference type="GO" id="GO:0006508">
    <property type="term" value="P:proteolysis"/>
    <property type="evidence" value="ECO:0007669"/>
    <property type="project" value="UniProtKB-KW"/>
</dbReference>
<gene>
    <name evidence="5" type="ORF">FIBSPDRAFT_671574</name>
</gene>
<accession>A0A166MUW0</accession>
<keyword evidence="2" id="KW-0645">Protease</keyword>
<protein>
    <recommendedName>
        <fullName evidence="4">Ubiquitin-like protease family profile domain-containing protein</fullName>
    </recommendedName>
</protein>
<evidence type="ECO:0000259" key="4">
    <source>
        <dbReference type="PROSITE" id="PS50600"/>
    </source>
</evidence>
<proteinExistence type="inferred from homology"/>
<dbReference type="GO" id="GO:0019783">
    <property type="term" value="F:ubiquitin-like protein peptidase activity"/>
    <property type="evidence" value="ECO:0007669"/>
    <property type="project" value="UniProtKB-ARBA"/>
</dbReference>
<keyword evidence="6" id="KW-1185">Reference proteome</keyword>
<dbReference type="PANTHER" id="PTHR33096:SF1">
    <property type="entry name" value="CXC1-LIKE CYSTEINE CLUSTER ASSOCIATED WITH KDZ TRANSPOSASES DOMAIN-CONTAINING PROTEIN"/>
    <property type="match status" value="1"/>
</dbReference>
<sequence>PPQDSLTDTNTEKNSSKPKRRILPDAAAYRLYNNWKTIVPTLINEYLNYINTTTGKAVIHGCSEEILRPECTCGNEKWKTTSLTCLFFDREHGLFPSAPEQPRVAVALELLGFYRALFERSCDAVNALAESLHSHYTRRGFHLVDEQGEYIEDPWRRSLGNAIQWHDTLQVEVQKRLDAAVEEAAAAVKASRAQAADWVAELAASESEAGSLKPGEASRLLQNRCPACFASRQWGRSFNDGGDFHMSIDGNFHHRHQTSSGDSPHFYDPTYFLSKEEVDRVGDDIENARKRPPRKYKAKCPEEAIIDCQESHEAANGNKQKTDMGHFDDTGVAALVCCHGIPIFFANIDTPGEQQKYAIALIKRVYSELPPEATGAFLYDVGCVLDVSVNKFNILSEDIMSRIMFATTAMHAYAHQWSCQLVYNPRLKPGLGLSDGEGVERLWSRLRRLIGVTRTAGRRRRKWLLDRQLTFIGLDMRSYLGDWIRRKLKSGVELQTTESQKILDSCGVSDSVLREQWKLQVEAQTSVRAHAPRRLRREVDTVLNLQEDVAAVEKVIDDARSTLAQAEGGAARGTKSSLKDLREHHQQLLASVDKLYASLNIHERFLELKGVDIEFVRTLLLARDLKINIRKRAIGSFLEWEKLDQAVGGKHQALGTAVHQCTRQAITKRKPALLRAIRTFNQYVARLEDLYDPSWAIPLPEPLPVSLVGLRDRSNLMEDVWISRREEEVPPWLDDFNVRNGIRAMLKKDGCLNERRRLGLESDNLCRWLGRELAAVELAIRTPAHSSLHILLAEQCRQLLFLERRWSTPLASNLRFSAVVQEATKTAQALSGADTSVVFNWMPPAFAPIVITDPDSESTGDGFQPGTDIPANIYSLDSENLIAEDDLDGGDDVDDEERIEEASATILWTLPLLPVPSLRNIRSRTVVPMPRRRFSISIESDTFQQFISPTALLNDNSVNGIAILLQTTLLGQTEGDPHASEQFDAASIAIFSTHDLVRIRYGATDDTIWRALKSTEFWDRRVWILPIHRENHWVVCVIYLDQKRLHLFDSFAQRIPWNTDVNDIMRFIARLSGIACRKGHPCAQNDFSSWTAHPLILRSAQTNGYDCGIWVLAVILSVLRGYHTTSCRETDMESLRRSILNLI</sequence>